<comment type="subcellular location">
    <subcellularLocation>
        <location evidence="1">Membrane</location>
        <topology evidence="1">Multi-pass membrane protein</topology>
    </subcellularLocation>
</comment>
<reference evidence="6" key="1">
    <citation type="submission" date="2018-06" db="EMBL/GenBank/DDBJ databases">
        <authorList>
            <person name="Zhirakovskaya E."/>
        </authorList>
    </citation>
    <scope>NUCLEOTIDE SEQUENCE</scope>
</reference>
<dbReference type="EMBL" id="UOFR01000082">
    <property type="protein sequence ID" value="VAX01089.1"/>
    <property type="molecule type" value="Genomic_DNA"/>
</dbReference>
<dbReference type="Pfam" id="PF03006">
    <property type="entry name" value="HlyIII"/>
    <property type="match status" value="1"/>
</dbReference>
<keyword evidence="4 5" id="KW-0472">Membrane</keyword>
<sequence length="228" mass="25676">MPSEQIISIPGFSEPFSSLSHLIAAGIFLALGIWLMIRGRTSHARVLSLAIFVSSVVFLLAMSGVFHLLEPGGTARAVLQRLDHAGIFFLIAGTFTPVHGILFKRSLRWGVLLFVWTIAISGIVLKSIYFHEIAEWLSLSLYLGLGWVGALTGVLLYRRFHFEFIKYLIFGALAYTIGAIFEFLRTPILIEGIIGPHEIFHVFVLFGIGFHFMFIFQFSRRQNISFHD</sequence>
<evidence type="ECO:0000256" key="4">
    <source>
        <dbReference type="ARBA" id="ARBA00023136"/>
    </source>
</evidence>
<dbReference type="PANTHER" id="PTHR20855">
    <property type="entry name" value="ADIPOR/PROGESTIN RECEPTOR-RELATED"/>
    <property type="match status" value="1"/>
</dbReference>
<evidence type="ECO:0000256" key="1">
    <source>
        <dbReference type="ARBA" id="ARBA00004141"/>
    </source>
</evidence>
<gene>
    <name evidence="6" type="ORF">MNBD_GAMMA21-1843</name>
</gene>
<accession>A0A3B1A5R1</accession>
<feature type="transmembrane region" description="Helical" evidence="5">
    <location>
        <begin position="109"/>
        <end position="130"/>
    </location>
</feature>
<dbReference type="AlphaFoldDB" id="A0A3B1A5R1"/>
<organism evidence="6">
    <name type="scientific">hydrothermal vent metagenome</name>
    <dbReference type="NCBI Taxonomy" id="652676"/>
    <lineage>
        <taxon>unclassified sequences</taxon>
        <taxon>metagenomes</taxon>
        <taxon>ecological metagenomes</taxon>
    </lineage>
</organism>
<evidence type="ECO:0008006" key="7">
    <source>
        <dbReference type="Google" id="ProtNLM"/>
    </source>
</evidence>
<dbReference type="GO" id="GO:0016020">
    <property type="term" value="C:membrane"/>
    <property type="evidence" value="ECO:0007669"/>
    <property type="project" value="UniProtKB-SubCell"/>
</dbReference>
<evidence type="ECO:0000256" key="2">
    <source>
        <dbReference type="ARBA" id="ARBA00022692"/>
    </source>
</evidence>
<proteinExistence type="predicted"/>
<dbReference type="InterPro" id="IPR004254">
    <property type="entry name" value="AdipoR/HlyIII-related"/>
</dbReference>
<feature type="transmembrane region" description="Helical" evidence="5">
    <location>
        <begin position="164"/>
        <end position="184"/>
    </location>
</feature>
<evidence type="ECO:0000313" key="6">
    <source>
        <dbReference type="EMBL" id="VAX01089.1"/>
    </source>
</evidence>
<evidence type="ECO:0000256" key="5">
    <source>
        <dbReference type="SAM" id="Phobius"/>
    </source>
</evidence>
<feature type="transmembrane region" description="Helical" evidence="5">
    <location>
        <begin position="84"/>
        <end position="102"/>
    </location>
</feature>
<keyword evidence="2 5" id="KW-0812">Transmembrane</keyword>
<keyword evidence="3 5" id="KW-1133">Transmembrane helix</keyword>
<feature type="transmembrane region" description="Helical" evidence="5">
    <location>
        <begin position="49"/>
        <end position="69"/>
    </location>
</feature>
<feature type="transmembrane region" description="Helical" evidence="5">
    <location>
        <begin position="136"/>
        <end position="157"/>
    </location>
</feature>
<evidence type="ECO:0000256" key="3">
    <source>
        <dbReference type="ARBA" id="ARBA00022989"/>
    </source>
</evidence>
<name>A0A3B1A5R1_9ZZZZ</name>
<feature type="transmembrane region" description="Helical" evidence="5">
    <location>
        <begin position="19"/>
        <end position="37"/>
    </location>
</feature>
<dbReference type="PANTHER" id="PTHR20855:SF3">
    <property type="entry name" value="LD03007P"/>
    <property type="match status" value="1"/>
</dbReference>
<feature type="transmembrane region" description="Helical" evidence="5">
    <location>
        <begin position="199"/>
        <end position="218"/>
    </location>
</feature>
<protein>
    <recommendedName>
        <fullName evidence="7">Membrane protein hemolysin III homolog</fullName>
    </recommendedName>
</protein>